<organism evidence="1 2">
    <name type="scientific">Kiloniella litopenaei</name>
    <dbReference type="NCBI Taxonomy" id="1549748"/>
    <lineage>
        <taxon>Bacteria</taxon>
        <taxon>Pseudomonadati</taxon>
        <taxon>Pseudomonadota</taxon>
        <taxon>Alphaproteobacteria</taxon>
        <taxon>Rhodospirillales</taxon>
        <taxon>Kiloniellaceae</taxon>
        <taxon>Kiloniella</taxon>
    </lineage>
</organism>
<gene>
    <name evidence="1" type="ORF">WH95_09770</name>
</gene>
<proteinExistence type="predicted"/>
<dbReference type="OrthoDB" id="7363684at2"/>
<evidence type="ECO:0000313" key="2">
    <source>
        <dbReference type="Proteomes" id="UP000034491"/>
    </source>
</evidence>
<dbReference type="Proteomes" id="UP000034491">
    <property type="component" value="Unassembled WGS sequence"/>
</dbReference>
<reference evidence="1 2" key="1">
    <citation type="submission" date="2015-03" db="EMBL/GenBank/DDBJ databases">
        <title>Genome sequence of Kiloniella sp. P1-1, isolated from the gut microflora of Pacific white shrimp, Penaeus vannamei.</title>
        <authorList>
            <person name="Shao Z."/>
            <person name="Wang L."/>
            <person name="Li X."/>
        </authorList>
    </citation>
    <scope>NUCLEOTIDE SEQUENCE [LARGE SCALE GENOMIC DNA]</scope>
    <source>
        <strain evidence="1 2">P1-1</strain>
    </source>
</reference>
<sequence length="68" mass="7730">MNEDILNMSIRKFLKKVGITSQREIEAAVRKHIENGELTDTSSFAISVQLHAPELELDHKIDGKIELK</sequence>
<evidence type="ECO:0000313" key="1">
    <source>
        <dbReference type="EMBL" id="KKJ76958.1"/>
    </source>
</evidence>
<dbReference type="STRING" id="1549748.WH95_09770"/>
<dbReference type="InterPro" id="IPR045471">
    <property type="entry name" value="DUF6494"/>
</dbReference>
<protein>
    <submittedName>
        <fullName evidence="1">Uncharacterized protein</fullName>
    </submittedName>
</protein>
<comment type="caution">
    <text evidence="1">The sequence shown here is derived from an EMBL/GenBank/DDBJ whole genome shotgun (WGS) entry which is preliminary data.</text>
</comment>
<name>A0A0M2RBF9_9PROT</name>
<dbReference type="Pfam" id="PF20104">
    <property type="entry name" value="DUF6494"/>
    <property type="match status" value="1"/>
</dbReference>
<accession>A0A0M2RBF9</accession>
<dbReference type="PATRIC" id="fig|1549748.8.peg.3995"/>
<dbReference type="AlphaFoldDB" id="A0A0M2RBF9"/>
<dbReference type="RefSeq" id="WP_046506290.1">
    <property type="nucleotide sequence ID" value="NZ_LANI01000006.1"/>
</dbReference>
<keyword evidence="2" id="KW-1185">Reference proteome</keyword>
<dbReference type="EMBL" id="LANI01000006">
    <property type="protein sequence ID" value="KKJ76958.1"/>
    <property type="molecule type" value="Genomic_DNA"/>
</dbReference>